<evidence type="ECO:0000313" key="3">
    <source>
        <dbReference type="EMBL" id="PMD43910.1"/>
    </source>
</evidence>
<accession>A0A2J6RZH1</accession>
<evidence type="ECO:0000313" key="4">
    <source>
        <dbReference type="Proteomes" id="UP000235786"/>
    </source>
</evidence>
<evidence type="ECO:0000256" key="1">
    <source>
        <dbReference type="SAM" id="MobiDB-lite"/>
    </source>
</evidence>
<feature type="compositionally biased region" description="Low complexity" evidence="1">
    <location>
        <begin position="173"/>
        <end position="185"/>
    </location>
</feature>
<dbReference type="InterPro" id="IPR052895">
    <property type="entry name" value="HetReg/Transcr_Mod"/>
</dbReference>
<dbReference type="InterPro" id="IPR010730">
    <property type="entry name" value="HET"/>
</dbReference>
<dbReference type="AlphaFoldDB" id="A0A2J6RZH1"/>
<protein>
    <submittedName>
        <fullName evidence="3">HET-domain-containing protein</fullName>
    </submittedName>
</protein>
<keyword evidence="4" id="KW-1185">Reference proteome</keyword>
<feature type="region of interest" description="Disordered" evidence="1">
    <location>
        <begin position="171"/>
        <end position="195"/>
    </location>
</feature>
<dbReference type="Pfam" id="PF26639">
    <property type="entry name" value="Het-6_barrel"/>
    <property type="match status" value="1"/>
</dbReference>
<dbReference type="OrthoDB" id="194358at2759"/>
<gene>
    <name evidence="3" type="ORF">L207DRAFT_562993</name>
</gene>
<organism evidence="3 4">
    <name type="scientific">Hyaloscypha variabilis (strain UAMH 11265 / GT02V1 / F)</name>
    <name type="common">Meliniomyces variabilis</name>
    <dbReference type="NCBI Taxonomy" id="1149755"/>
    <lineage>
        <taxon>Eukaryota</taxon>
        <taxon>Fungi</taxon>
        <taxon>Dikarya</taxon>
        <taxon>Ascomycota</taxon>
        <taxon>Pezizomycotina</taxon>
        <taxon>Leotiomycetes</taxon>
        <taxon>Helotiales</taxon>
        <taxon>Hyaloscyphaceae</taxon>
        <taxon>Hyaloscypha</taxon>
        <taxon>Hyaloscypha variabilis</taxon>
    </lineage>
</organism>
<feature type="domain" description="Heterokaryon incompatibility" evidence="2">
    <location>
        <begin position="59"/>
        <end position="275"/>
    </location>
</feature>
<dbReference type="Proteomes" id="UP000235786">
    <property type="component" value="Unassembled WGS sequence"/>
</dbReference>
<evidence type="ECO:0000259" key="2">
    <source>
        <dbReference type="Pfam" id="PF06985"/>
    </source>
</evidence>
<name>A0A2J6RZH1_HYAVF</name>
<dbReference type="EMBL" id="KZ613941">
    <property type="protein sequence ID" value="PMD43910.1"/>
    <property type="molecule type" value="Genomic_DNA"/>
</dbReference>
<sequence>MDELSEEMRRSEYEEACDYNYAPLQHPDSIRLLELLPGEMESPIQIDLAEFRLQENPLYEALSYTWATEDGDCSLSSQIRCGKTTRLWITKNCELALRYLRETDSRRILWVDAICINQNDINERGHQVGMMRDIYSQAPRVLVWLGEASKDLGTPLSYMVDSISPSALEAATGPLSRSGSSGGELSTHEAPPNDSQATISVSEIFLNFLEEVVDDMIQISSTGQASTLSSLYQELISQIHEGWTNKAPEAKSQLYRGFVDIVNRRWWTRVWVVQEVVSAKSVILVCSKKRTDYTYFRRLHLSIIRDMSPKANDIFNSFSVANGHLTAVRGAFRATEASAEPSAFLEVLHEARGLFASNPCDKVFGVLGLSDKFNTLAPAPDYSKSPTEVFTDLAKSFLSTTKSLSILEHATSTNATLGHPSWAPYWPNGPVIYFNRSVPYHASKKSEAIFTISPNSQYLRVKGKVFDQVTELPLAELGAYTWEAGFNEIIEGYRVSCKVGFSLTSYPTGEPVEEALWRSLCWNFRWGTDYTMIYPAPDELAHSFREWYYILMASNTLEVTEREFKNQRNPFAAEINDTSPLGTTKNGYLAAVPYTTEVGDFIALLAGGRLPFILRPTGDHYCFVGPCYVHGIMNGEAFPDTLDGLQWFSIR</sequence>
<proteinExistence type="predicted"/>
<dbReference type="STRING" id="1149755.A0A2J6RZH1"/>
<dbReference type="PANTHER" id="PTHR24148:SF73">
    <property type="entry name" value="HET DOMAIN PROTEIN (AFU_ORTHOLOGUE AFUA_8G01020)"/>
    <property type="match status" value="1"/>
</dbReference>
<reference evidence="3 4" key="1">
    <citation type="submission" date="2016-04" db="EMBL/GenBank/DDBJ databases">
        <title>A degradative enzymes factory behind the ericoid mycorrhizal symbiosis.</title>
        <authorList>
            <consortium name="DOE Joint Genome Institute"/>
            <person name="Martino E."/>
            <person name="Morin E."/>
            <person name="Grelet G."/>
            <person name="Kuo A."/>
            <person name="Kohler A."/>
            <person name="Daghino S."/>
            <person name="Barry K."/>
            <person name="Choi C."/>
            <person name="Cichocki N."/>
            <person name="Clum A."/>
            <person name="Copeland A."/>
            <person name="Hainaut M."/>
            <person name="Haridas S."/>
            <person name="Labutti K."/>
            <person name="Lindquist E."/>
            <person name="Lipzen A."/>
            <person name="Khouja H.-R."/>
            <person name="Murat C."/>
            <person name="Ohm R."/>
            <person name="Olson A."/>
            <person name="Spatafora J."/>
            <person name="Veneault-Fourrey C."/>
            <person name="Henrissat B."/>
            <person name="Grigoriev I."/>
            <person name="Martin F."/>
            <person name="Perotto S."/>
        </authorList>
    </citation>
    <scope>NUCLEOTIDE SEQUENCE [LARGE SCALE GENOMIC DNA]</scope>
    <source>
        <strain evidence="3 4">F</strain>
    </source>
</reference>
<dbReference type="PANTHER" id="PTHR24148">
    <property type="entry name" value="ANKYRIN REPEAT DOMAIN-CONTAINING PROTEIN 39 HOMOLOG-RELATED"/>
    <property type="match status" value="1"/>
</dbReference>
<dbReference type="Pfam" id="PF06985">
    <property type="entry name" value="HET"/>
    <property type="match status" value="1"/>
</dbReference>